<organism evidence="3 4">
    <name type="scientific">Stentor coeruleus</name>
    <dbReference type="NCBI Taxonomy" id="5963"/>
    <lineage>
        <taxon>Eukaryota</taxon>
        <taxon>Sar</taxon>
        <taxon>Alveolata</taxon>
        <taxon>Ciliophora</taxon>
        <taxon>Postciliodesmatophora</taxon>
        <taxon>Heterotrichea</taxon>
        <taxon>Heterotrichida</taxon>
        <taxon>Stentoridae</taxon>
        <taxon>Stentor</taxon>
    </lineage>
</organism>
<dbReference type="OrthoDB" id="10261083at2759"/>
<keyword evidence="4" id="KW-1185">Reference proteome</keyword>
<feature type="domain" description="CFA20" evidence="2">
    <location>
        <begin position="1"/>
        <end position="166"/>
    </location>
</feature>
<dbReference type="PANTHER" id="PTHR12458">
    <property type="entry name" value="ORF PROTEIN"/>
    <property type="match status" value="1"/>
</dbReference>
<feature type="compositionally biased region" description="Basic and acidic residues" evidence="1">
    <location>
        <begin position="278"/>
        <end position="287"/>
    </location>
</feature>
<dbReference type="AlphaFoldDB" id="A0A1R2AWR9"/>
<dbReference type="InterPro" id="IPR040441">
    <property type="entry name" value="CFA20/CFAP20DC"/>
</dbReference>
<sequence length="457" mass="52249">MFQNAFQGGPSVEVLYSCDKNPVWSVNKSNWKLYEKIVKGYVILIDSHNTKLIIPSNDKQTLALVQAYLVLQIFIMPTQPFTVELVITDISNSKRRLVFSSASKELIVNPLHARIPNSAFVRGTWANISIDMVRTVHSCFAHNTFRSLDSITISSFCKIRRIFTMRNPLMDTTGNEIHIEGVEAVPKSVDFPGGVMFVNQLITPDVVLPIIVEPIEIKNSPKKTLSRPPLTTAPIEKLKRQEVRTSSVNKKKGNTTTTFFQRKIEVSSPQNKNSIKFRKPESPRQSDRLGTAASNRYSQRNEEEKVLKEESSTENPLEDEGKEIEEDIKSNDFHHLTNYHDSDEVMSNSIEEEIEIDNCQQENIEYHPEVYVQPDHNYFPHETEEEEAPKPTFFSLGMNQATQYRPYTPPFAGLSSMKNIAVPDETPDEEEAVELVYDPVLQCYYDPATMEYYQVNE</sequence>
<name>A0A1R2AWR9_9CILI</name>
<dbReference type="Proteomes" id="UP000187209">
    <property type="component" value="Unassembled WGS sequence"/>
</dbReference>
<evidence type="ECO:0000313" key="3">
    <source>
        <dbReference type="EMBL" id="OMJ68895.1"/>
    </source>
</evidence>
<reference evidence="3 4" key="1">
    <citation type="submission" date="2016-11" db="EMBL/GenBank/DDBJ databases">
        <title>The macronuclear genome of Stentor coeruleus: a giant cell with tiny introns.</title>
        <authorList>
            <person name="Slabodnick M."/>
            <person name="Ruby J.G."/>
            <person name="Reiff S.B."/>
            <person name="Swart E.C."/>
            <person name="Gosai S."/>
            <person name="Prabakaran S."/>
            <person name="Witkowska E."/>
            <person name="Larue G.E."/>
            <person name="Fisher S."/>
            <person name="Freeman R.M."/>
            <person name="Gunawardena J."/>
            <person name="Chu W."/>
            <person name="Stover N.A."/>
            <person name="Gregory B.D."/>
            <person name="Nowacki M."/>
            <person name="Derisi J."/>
            <person name="Roy S.W."/>
            <person name="Marshall W.F."/>
            <person name="Sood P."/>
        </authorList>
    </citation>
    <scope>NUCLEOTIDE SEQUENCE [LARGE SCALE GENOMIC DNA]</scope>
    <source>
        <strain evidence="3">WM001</strain>
    </source>
</reference>
<gene>
    <name evidence="3" type="ORF">SteCoe_33512</name>
</gene>
<protein>
    <recommendedName>
        <fullName evidence="2">CFA20 domain-containing protein</fullName>
    </recommendedName>
</protein>
<evidence type="ECO:0000313" key="4">
    <source>
        <dbReference type="Proteomes" id="UP000187209"/>
    </source>
</evidence>
<dbReference type="EMBL" id="MPUH01001266">
    <property type="protein sequence ID" value="OMJ68895.1"/>
    <property type="molecule type" value="Genomic_DNA"/>
</dbReference>
<evidence type="ECO:0000259" key="2">
    <source>
        <dbReference type="Pfam" id="PF05018"/>
    </source>
</evidence>
<comment type="caution">
    <text evidence="3">The sequence shown here is derived from an EMBL/GenBank/DDBJ whole genome shotgun (WGS) entry which is preliminary data.</text>
</comment>
<accession>A0A1R2AWR9</accession>
<feature type="compositionally biased region" description="Basic and acidic residues" evidence="1">
    <location>
        <begin position="299"/>
        <end position="311"/>
    </location>
</feature>
<proteinExistence type="predicted"/>
<evidence type="ECO:0000256" key="1">
    <source>
        <dbReference type="SAM" id="MobiDB-lite"/>
    </source>
</evidence>
<feature type="region of interest" description="Disordered" evidence="1">
    <location>
        <begin position="221"/>
        <end position="321"/>
    </location>
</feature>
<dbReference type="InterPro" id="IPR007714">
    <property type="entry name" value="CFA20_dom"/>
</dbReference>
<dbReference type="Pfam" id="PF05018">
    <property type="entry name" value="CFA20_dom"/>
    <property type="match status" value="1"/>
</dbReference>